<dbReference type="RefSeq" id="WP_089228684.1">
    <property type="nucleotide sequence ID" value="NZ_FZOF01000035.1"/>
</dbReference>
<evidence type="ECO:0000313" key="4">
    <source>
        <dbReference type="EMBL" id="SNT53632.1"/>
    </source>
</evidence>
<dbReference type="InterPro" id="IPR025241">
    <property type="entry name" value="DUF4190"/>
</dbReference>
<feature type="transmembrane region" description="Helical" evidence="1">
    <location>
        <begin position="60"/>
        <end position="82"/>
    </location>
</feature>
<keyword evidence="1" id="KW-1133">Transmembrane helix</keyword>
<feature type="transmembrane region" description="Helical" evidence="1">
    <location>
        <begin position="20"/>
        <end position="48"/>
    </location>
</feature>
<keyword evidence="1" id="KW-0472">Membrane</keyword>
<dbReference type="Pfam" id="PF13845">
    <property type="entry name" value="Septum_form"/>
    <property type="match status" value="1"/>
</dbReference>
<dbReference type="OrthoDB" id="3628931at2"/>
<reference evidence="4 5" key="1">
    <citation type="submission" date="2017-06" db="EMBL/GenBank/DDBJ databases">
        <authorList>
            <person name="Kim H.J."/>
            <person name="Triplett B.A."/>
        </authorList>
    </citation>
    <scope>NUCLEOTIDE SEQUENCE [LARGE SCALE GENOMIC DNA]</scope>
    <source>
        <strain evidence="4 5">CGMCC 4.1858</strain>
    </source>
</reference>
<evidence type="ECO:0000259" key="3">
    <source>
        <dbReference type="Pfam" id="PF13845"/>
    </source>
</evidence>
<sequence length="355" mass="38482">MDSPNPPSFAPPSAPARPPLNGLAVAALVSGLLLGLPLLGVVLGAMALTRIDKRGERGKGMATTGLVLSSLSTLVCAVTLALGTYQLPKGLGEEAAGAAPYSDDYFSLRKGDCIDTGNDELAYAFLEFSFVSCEGRHTAEVYAVFEIADRYAFPGDDAVSEKADTRCWDLSNSYAMDSWALPTGVEVTYYAPSKESWADGDRQVTCLFYRDPAGPLKGSVRRDETMLDEHQVAYLKAANVINDARFGLKPEADYVKDDFTGYRQWAHDVAVALDEQARILRVHQWPAGAQPHVAALQTEIEAARPHWANAADAKDVGTFYDHYEAALHRPGHEQAIKAREALKLTTSDDMPESVV</sequence>
<dbReference type="InterPro" id="IPR026004">
    <property type="entry name" value="Septum_form"/>
</dbReference>
<feature type="domain" description="Septum formation-related" evidence="3">
    <location>
        <begin position="97"/>
        <end position="206"/>
    </location>
</feature>
<evidence type="ECO:0000313" key="5">
    <source>
        <dbReference type="Proteomes" id="UP000198280"/>
    </source>
</evidence>
<dbReference type="EMBL" id="FZOF01000035">
    <property type="protein sequence ID" value="SNT53632.1"/>
    <property type="molecule type" value="Genomic_DNA"/>
</dbReference>
<keyword evidence="1" id="KW-0812">Transmembrane</keyword>
<evidence type="ECO:0000259" key="2">
    <source>
        <dbReference type="Pfam" id="PF13828"/>
    </source>
</evidence>
<protein>
    <submittedName>
        <fullName evidence="4">Septum formation</fullName>
    </submittedName>
</protein>
<dbReference type="Proteomes" id="UP000198280">
    <property type="component" value="Unassembled WGS sequence"/>
</dbReference>
<dbReference type="AlphaFoldDB" id="A0A239NGH1"/>
<keyword evidence="5" id="KW-1185">Reference proteome</keyword>
<evidence type="ECO:0000256" key="1">
    <source>
        <dbReference type="SAM" id="Phobius"/>
    </source>
</evidence>
<gene>
    <name evidence="4" type="ORF">SAMN05216252_13560</name>
</gene>
<accession>A0A239NGH1</accession>
<name>A0A239NGH1_9ACTN</name>
<organism evidence="4 5">
    <name type="scientific">Actinacidiphila glaucinigra</name>
    <dbReference type="NCBI Taxonomy" id="235986"/>
    <lineage>
        <taxon>Bacteria</taxon>
        <taxon>Bacillati</taxon>
        <taxon>Actinomycetota</taxon>
        <taxon>Actinomycetes</taxon>
        <taxon>Kitasatosporales</taxon>
        <taxon>Streptomycetaceae</taxon>
        <taxon>Actinacidiphila</taxon>
    </lineage>
</organism>
<proteinExistence type="predicted"/>
<feature type="domain" description="DUF4190" evidence="2">
    <location>
        <begin position="23"/>
        <end position="78"/>
    </location>
</feature>
<dbReference type="Pfam" id="PF13828">
    <property type="entry name" value="DUF4190"/>
    <property type="match status" value="1"/>
</dbReference>